<dbReference type="Pfam" id="PF04909">
    <property type="entry name" value="Amidohydro_2"/>
    <property type="match status" value="1"/>
</dbReference>
<dbReference type="PANTHER" id="PTHR35563">
    <property type="entry name" value="BARREL METAL-DEPENDENT HYDROLASE, PUTATIVE (AFU_ORTHOLOGUE AFUA_1G16240)-RELATED"/>
    <property type="match status" value="1"/>
</dbReference>
<proteinExistence type="predicted"/>
<keyword evidence="3" id="KW-1185">Reference proteome</keyword>
<feature type="domain" description="Amidohydrolase-related" evidence="1">
    <location>
        <begin position="9"/>
        <end position="273"/>
    </location>
</feature>
<dbReference type="InterPro" id="IPR032466">
    <property type="entry name" value="Metal_Hydrolase"/>
</dbReference>
<protein>
    <recommendedName>
        <fullName evidence="1">Amidohydrolase-related domain-containing protein</fullName>
    </recommendedName>
</protein>
<dbReference type="InterPro" id="IPR052358">
    <property type="entry name" value="Aro_Compnd_Degr_Hydrolases"/>
</dbReference>
<dbReference type="PANTHER" id="PTHR35563:SF2">
    <property type="entry name" value="BARREL METAL-DEPENDENT HYDROLASE, PUTATIVE (AFU_ORTHOLOGUE AFUA_1G16240)-RELATED"/>
    <property type="match status" value="1"/>
</dbReference>
<dbReference type="SUPFAM" id="SSF51556">
    <property type="entry name" value="Metallo-dependent hydrolases"/>
    <property type="match status" value="1"/>
</dbReference>
<evidence type="ECO:0000259" key="1">
    <source>
        <dbReference type="Pfam" id="PF04909"/>
    </source>
</evidence>
<organism evidence="2 3">
    <name type="scientific">Bordetella genomosp. 9</name>
    <dbReference type="NCBI Taxonomy" id="1416803"/>
    <lineage>
        <taxon>Bacteria</taxon>
        <taxon>Pseudomonadati</taxon>
        <taxon>Pseudomonadota</taxon>
        <taxon>Betaproteobacteria</taxon>
        <taxon>Burkholderiales</taxon>
        <taxon>Alcaligenaceae</taxon>
        <taxon>Bordetella</taxon>
    </lineage>
</organism>
<accession>A0A1W6Z1Q0</accession>
<dbReference type="Gene3D" id="3.20.20.140">
    <property type="entry name" value="Metal-dependent hydrolases"/>
    <property type="match status" value="1"/>
</dbReference>
<dbReference type="AlphaFoldDB" id="A0A1W6Z1Q0"/>
<gene>
    <name evidence="2" type="ORF">CAL13_14455</name>
</gene>
<dbReference type="RefSeq" id="WP_086072763.1">
    <property type="nucleotide sequence ID" value="NZ_CP021109.1"/>
</dbReference>
<dbReference type="Proteomes" id="UP000194139">
    <property type="component" value="Chromosome"/>
</dbReference>
<sequence>MTPSRLPAWDCHTHVFDDPGRRPTVPGAGYVPPVRTFEDLARTGAPHGIDRFVLVQPSVYGHDNGLLLEALRHAAGRARGVLVVPDDATEAQLAAWREQGARGMRFNAVSGGGNGMKGYRAIAPRLRAAGWHAQFFVAPESLKDLLDIVAHDGPDMVVDHLGGAADGPAFEAARDTLFRLLDSGRVWVKASGFYRYGYPQADWPEHFGELLRELTRRYPDRIVWASDWPHTWFFEPAHGQPMAYGELLKLVRDAVGDTACERILRENPRPLYD</sequence>
<dbReference type="InterPro" id="IPR006680">
    <property type="entry name" value="Amidohydro-rel"/>
</dbReference>
<evidence type="ECO:0000313" key="2">
    <source>
        <dbReference type="EMBL" id="ARP87270.1"/>
    </source>
</evidence>
<name>A0A1W6Z1Q0_9BORD</name>
<evidence type="ECO:0000313" key="3">
    <source>
        <dbReference type="Proteomes" id="UP000194139"/>
    </source>
</evidence>
<dbReference type="GO" id="GO:0016787">
    <property type="term" value="F:hydrolase activity"/>
    <property type="evidence" value="ECO:0007669"/>
    <property type="project" value="InterPro"/>
</dbReference>
<dbReference type="EMBL" id="CP021109">
    <property type="protein sequence ID" value="ARP87270.1"/>
    <property type="molecule type" value="Genomic_DNA"/>
</dbReference>
<reference evidence="2 3" key="1">
    <citation type="submission" date="2017-05" db="EMBL/GenBank/DDBJ databases">
        <title>Complete and WGS of Bordetella genogroups.</title>
        <authorList>
            <person name="Spilker T."/>
            <person name="LiPuma J."/>
        </authorList>
    </citation>
    <scope>NUCLEOTIDE SEQUENCE [LARGE SCALE GENOMIC DNA]</scope>
    <source>
        <strain evidence="2 3">AU17164</strain>
    </source>
</reference>